<name>A0A5J4Z0S9_PORPP</name>
<proteinExistence type="predicted"/>
<dbReference type="InterPro" id="IPR006357">
    <property type="entry name" value="HAD-SF_hydro_IIA"/>
</dbReference>
<dbReference type="SUPFAM" id="SSF56784">
    <property type="entry name" value="HAD-like"/>
    <property type="match status" value="1"/>
</dbReference>
<accession>A0A5J4Z0S9</accession>
<dbReference type="EMBL" id="VRMN01000002">
    <property type="protein sequence ID" value="KAA8496564.1"/>
    <property type="molecule type" value="Genomic_DNA"/>
</dbReference>
<evidence type="ECO:0000313" key="1">
    <source>
        <dbReference type="EMBL" id="KAA8496564.1"/>
    </source>
</evidence>
<dbReference type="InterPro" id="IPR036412">
    <property type="entry name" value="HAD-like_sf"/>
</dbReference>
<keyword evidence="1" id="KW-0808">Transferase</keyword>
<dbReference type="InterPro" id="IPR050324">
    <property type="entry name" value="CDP-alcohol_PTase-I"/>
</dbReference>
<gene>
    <name evidence="1" type="ORF">FVE85_0293</name>
</gene>
<dbReference type="GO" id="GO:0046474">
    <property type="term" value="P:glycerophospholipid biosynthetic process"/>
    <property type="evidence" value="ECO:0007669"/>
    <property type="project" value="TreeGrafter"/>
</dbReference>
<dbReference type="PANTHER" id="PTHR14269:SF4">
    <property type="entry name" value="CAT EYE SYNDROME CRITICAL REGION PROTEIN 5"/>
    <property type="match status" value="1"/>
</dbReference>
<comment type="caution">
    <text evidence="1">The sequence shown here is derived from an EMBL/GenBank/DDBJ whole genome shotgun (WGS) entry which is preliminary data.</text>
</comment>
<dbReference type="AlphaFoldDB" id="A0A5J4Z0S9"/>
<dbReference type="GO" id="GO:0005739">
    <property type="term" value="C:mitochondrion"/>
    <property type="evidence" value="ECO:0007669"/>
    <property type="project" value="TreeGrafter"/>
</dbReference>
<evidence type="ECO:0000313" key="2">
    <source>
        <dbReference type="Proteomes" id="UP000324585"/>
    </source>
</evidence>
<dbReference type="Pfam" id="PF13242">
    <property type="entry name" value="Hydrolase_like"/>
    <property type="match status" value="1"/>
</dbReference>
<dbReference type="PANTHER" id="PTHR14269">
    <property type="entry name" value="CDP-DIACYLGLYCEROL--GLYCEROL-3-PHOSPHATE 3-PHOSPHATIDYLTRANSFERASE-RELATED"/>
    <property type="match status" value="1"/>
</dbReference>
<dbReference type="InterPro" id="IPR006353">
    <property type="entry name" value="HAD-SF_hydro_IIA_CECR5"/>
</dbReference>
<sequence length="425" mass="47202">MMRSYMLRKAAPDQLLCGPFGRFQRDHAVGISLGITGRLRRSSSEAHAPKLSGPRESSALVTGQVPAFAFDIDGVLQRGGSKLAAGIEAMRALHDSETGLPRVPLVFLTNGGGHTEHARAQKLSRMFDIQVREEQIILSHTPMRNLAPKYNALKDKSVLCVGRRECARVAAYYGFERPISSEDLGFMYQSSTPLSQYDEQKRRINSEQGIIGNDDAFAHVFAPEYLRETANLGVASIFVMHDSADWGRDIQLISDIVLTEESLPSRLVDPSVPVTPLLGEQRVDVYFSNPDFIWPNEVQHPRYGQGAFRIALCAVYRELTRRELVYEQFGKPQAIQYREVTRRLTHQLCRGQTISHIYAIGDNPAADVRGANGAGKEFVSVLVRTGCFQGDDENDSNDPAHIVVPDALHAVREALRRELGTDSLS</sequence>
<dbReference type="NCBIfam" id="TIGR01456">
    <property type="entry name" value="CECR5"/>
    <property type="match status" value="1"/>
</dbReference>
<dbReference type="Pfam" id="PF13344">
    <property type="entry name" value="Hydrolase_6"/>
    <property type="match status" value="1"/>
</dbReference>
<organism evidence="1 2">
    <name type="scientific">Porphyridium purpureum</name>
    <name type="common">Red alga</name>
    <name type="synonym">Porphyridium cruentum</name>
    <dbReference type="NCBI Taxonomy" id="35688"/>
    <lineage>
        <taxon>Eukaryota</taxon>
        <taxon>Rhodophyta</taxon>
        <taxon>Bangiophyceae</taxon>
        <taxon>Porphyridiales</taxon>
        <taxon>Porphyridiaceae</taxon>
        <taxon>Porphyridium</taxon>
    </lineage>
</organism>
<protein>
    <submittedName>
        <fullName evidence="1">Putative CDP-alcohol phosphatidyltransferase class-I family protein</fullName>
    </submittedName>
</protein>
<dbReference type="InterPro" id="IPR023214">
    <property type="entry name" value="HAD_sf"/>
</dbReference>
<keyword evidence="2" id="KW-1185">Reference proteome</keyword>
<dbReference type="OMA" id="HDKRMLV"/>
<dbReference type="Proteomes" id="UP000324585">
    <property type="component" value="Unassembled WGS sequence"/>
</dbReference>
<reference evidence="2" key="1">
    <citation type="journal article" date="2019" name="Nat. Commun.">
        <title>Expansion of phycobilisome linker gene families in mesophilic red algae.</title>
        <authorList>
            <person name="Lee J."/>
            <person name="Kim D."/>
            <person name="Bhattacharya D."/>
            <person name="Yoon H.S."/>
        </authorList>
    </citation>
    <scope>NUCLEOTIDE SEQUENCE [LARGE SCALE GENOMIC DNA]</scope>
    <source>
        <strain evidence="2">CCMP 1328</strain>
    </source>
</reference>
<dbReference type="GO" id="GO:0016740">
    <property type="term" value="F:transferase activity"/>
    <property type="evidence" value="ECO:0007669"/>
    <property type="project" value="UniProtKB-KW"/>
</dbReference>
<dbReference type="NCBIfam" id="TIGR01460">
    <property type="entry name" value="HAD-SF-IIA"/>
    <property type="match status" value="1"/>
</dbReference>
<dbReference type="OrthoDB" id="10251048at2759"/>
<dbReference type="Gene3D" id="3.40.50.1000">
    <property type="entry name" value="HAD superfamily/HAD-like"/>
    <property type="match status" value="2"/>
</dbReference>